<dbReference type="Proteomes" id="UP000828390">
    <property type="component" value="Unassembled WGS sequence"/>
</dbReference>
<accession>A0A9D4HR09</accession>
<gene>
    <name evidence="1" type="ORF">DPMN_053801</name>
</gene>
<proteinExistence type="predicted"/>
<dbReference type="EMBL" id="JAIWYP010000012">
    <property type="protein sequence ID" value="KAH3727856.1"/>
    <property type="molecule type" value="Genomic_DNA"/>
</dbReference>
<name>A0A9D4HR09_DREPO</name>
<evidence type="ECO:0000313" key="2">
    <source>
        <dbReference type="Proteomes" id="UP000828390"/>
    </source>
</evidence>
<comment type="caution">
    <text evidence="1">The sequence shown here is derived from an EMBL/GenBank/DDBJ whole genome shotgun (WGS) entry which is preliminary data.</text>
</comment>
<organism evidence="1 2">
    <name type="scientific">Dreissena polymorpha</name>
    <name type="common">Zebra mussel</name>
    <name type="synonym">Mytilus polymorpha</name>
    <dbReference type="NCBI Taxonomy" id="45954"/>
    <lineage>
        <taxon>Eukaryota</taxon>
        <taxon>Metazoa</taxon>
        <taxon>Spiralia</taxon>
        <taxon>Lophotrochozoa</taxon>
        <taxon>Mollusca</taxon>
        <taxon>Bivalvia</taxon>
        <taxon>Autobranchia</taxon>
        <taxon>Heteroconchia</taxon>
        <taxon>Euheterodonta</taxon>
        <taxon>Imparidentia</taxon>
        <taxon>Neoheterodontei</taxon>
        <taxon>Myida</taxon>
        <taxon>Dreissenoidea</taxon>
        <taxon>Dreissenidae</taxon>
        <taxon>Dreissena</taxon>
    </lineage>
</organism>
<evidence type="ECO:0000313" key="1">
    <source>
        <dbReference type="EMBL" id="KAH3727856.1"/>
    </source>
</evidence>
<sequence>MDVSKAINLLRKETDVVAQVYINSTDTTNTTNNHTEEQVIHVGDIEAATEIMELIVEHAFVNSTTLSNVTDVCFISIV</sequence>
<keyword evidence="2" id="KW-1185">Reference proteome</keyword>
<dbReference type="AlphaFoldDB" id="A0A9D4HR09"/>
<protein>
    <submittedName>
        <fullName evidence="1">Uncharacterized protein</fullName>
    </submittedName>
</protein>
<reference evidence="1" key="2">
    <citation type="submission" date="2020-11" db="EMBL/GenBank/DDBJ databases">
        <authorList>
            <person name="McCartney M.A."/>
            <person name="Auch B."/>
            <person name="Kono T."/>
            <person name="Mallez S."/>
            <person name="Becker A."/>
            <person name="Gohl D.M."/>
            <person name="Silverstein K.A.T."/>
            <person name="Koren S."/>
            <person name="Bechman K.B."/>
            <person name="Herman A."/>
            <person name="Abrahante J.E."/>
            <person name="Garbe J."/>
        </authorList>
    </citation>
    <scope>NUCLEOTIDE SEQUENCE</scope>
    <source>
        <strain evidence="1">Duluth1</strain>
        <tissue evidence="1">Whole animal</tissue>
    </source>
</reference>
<reference evidence="1" key="1">
    <citation type="journal article" date="2019" name="bioRxiv">
        <title>The Genome of the Zebra Mussel, Dreissena polymorpha: A Resource for Invasive Species Research.</title>
        <authorList>
            <person name="McCartney M.A."/>
            <person name="Auch B."/>
            <person name="Kono T."/>
            <person name="Mallez S."/>
            <person name="Zhang Y."/>
            <person name="Obille A."/>
            <person name="Becker A."/>
            <person name="Abrahante J.E."/>
            <person name="Garbe J."/>
            <person name="Badalamenti J.P."/>
            <person name="Herman A."/>
            <person name="Mangelson H."/>
            <person name="Liachko I."/>
            <person name="Sullivan S."/>
            <person name="Sone E.D."/>
            <person name="Koren S."/>
            <person name="Silverstein K.A.T."/>
            <person name="Beckman K.B."/>
            <person name="Gohl D.M."/>
        </authorList>
    </citation>
    <scope>NUCLEOTIDE SEQUENCE</scope>
    <source>
        <strain evidence="1">Duluth1</strain>
        <tissue evidence="1">Whole animal</tissue>
    </source>
</reference>